<name>A0A2Z7BL82_9LAMI</name>
<feature type="coiled-coil region" evidence="3">
    <location>
        <begin position="417"/>
        <end position="486"/>
    </location>
</feature>
<evidence type="ECO:0000256" key="1">
    <source>
        <dbReference type="ARBA" id="ARBA00009778"/>
    </source>
</evidence>
<reference evidence="5 6" key="1">
    <citation type="journal article" date="2015" name="Proc. Natl. Acad. Sci. U.S.A.">
        <title>The resurrection genome of Boea hygrometrica: A blueprint for survival of dehydration.</title>
        <authorList>
            <person name="Xiao L."/>
            <person name="Yang G."/>
            <person name="Zhang L."/>
            <person name="Yang X."/>
            <person name="Zhao S."/>
            <person name="Ji Z."/>
            <person name="Zhou Q."/>
            <person name="Hu M."/>
            <person name="Wang Y."/>
            <person name="Chen M."/>
            <person name="Xu Y."/>
            <person name="Jin H."/>
            <person name="Xiao X."/>
            <person name="Hu G."/>
            <person name="Bao F."/>
            <person name="Hu Y."/>
            <person name="Wan P."/>
            <person name="Li L."/>
            <person name="Deng X."/>
            <person name="Kuang T."/>
            <person name="Xiang C."/>
            <person name="Zhu J.K."/>
            <person name="Oliver M.J."/>
            <person name="He Y."/>
        </authorList>
    </citation>
    <scope>NUCLEOTIDE SEQUENCE [LARGE SCALE GENOMIC DNA]</scope>
    <source>
        <strain evidence="6">cv. XS01</strain>
    </source>
</reference>
<dbReference type="OrthoDB" id="1932291at2759"/>
<evidence type="ECO:0000256" key="4">
    <source>
        <dbReference type="SAM" id="MobiDB-lite"/>
    </source>
</evidence>
<accession>A0A2Z7BL82</accession>
<feature type="coiled-coil region" evidence="3">
    <location>
        <begin position="202"/>
        <end position="292"/>
    </location>
</feature>
<dbReference type="PANTHER" id="PTHR34224">
    <property type="entry name" value="INTERACTOR OF CONSTITUTIVE ACTIVE ROPS 2, CHLOROPLASTIC-RELATED"/>
    <property type="match status" value="1"/>
</dbReference>
<dbReference type="AlphaFoldDB" id="A0A2Z7BL82"/>
<comment type="similarity">
    <text evidence="1">Belongs to the ICR family.</text>
</comment>
<proteinExistence type="inferred from homology"/>
<gene>
    <name evidence="5" type="ORF">F511_04389</name>
</gene>
<feature type="coiled-coil region" evidence="3">
    <location>
        <begin position="316"/>
        <end position="393"/>
    </location>
</feature>
<evidence type="ECO:0000256" key="2">
    <source>
        <dbReference type="ARBA" id="ARBA00023054"/>
    </source>
</evidence>
<dbReference type="EMBL" id="KV005005">
    <property type="protein sequence ID" value="KZV35084.1"/>
    <property type="molecule type" value="Genomic_DNA"/>
</dbReference>
<evidence type="ECO:0000313" key="5">
    <source>
        <dbReference type="EMBL" id="KZV35084.1"/>
    </source>
</evidence>
<evidence type="ECO:0000256" key="3">
    <source>
        <dbReference type="SAM" id="Coils"/>
    </source>
</evidence>
<dbReference type="Proteomes" id="UP000250235">
    <property type="component" value="Unassembled WGS sequence"/>
</dbReference>
<sequence length="604" mass="68234">MQASNARPGSLDAPQKAYPVMSHTTRKLKIPGSESDPTLSPNPVSKTPRNRSPKVVGRQSPRSPATEKKKPSRVSELESQIVQLEEELNKAKDRLSSHMSLGQRAQQEAEDAKEQLAAMSVKLEDTQKQLKETCLQELHKMSQDRDKACKSELEALKKQHSMDSLALASAMSEIHNLKTQLDTISKSEVSHARHAESACIEIQRLRSELNGSLELVETLKAQLNSTRESEARALEDVTRAQIQLKDLKDTEELLHSKHATATESYKNLILELEESEKRVVSLEEVVRRLQSVFGHSNKISVYSFDDVKTEVPNYELTDLKHEIDHLRSALETAERRHQDECNRSTLDINNANELLENVKSESFKKQLEVEAKIKEYRVEADTLRAKLIEKDNDLNSISQENKGLSLKIEENVSAERESELQTELEKSESLLKDLQACLLEKETQLQTIREENKILKSEILKKETERNEATNEAIALTEASRAAEQEALIKIGYLTEESEKSRRRTMHATEQLDATQAANLEIETELRRLKVQSDQWRKAAEAAATMLSTESNGRYVKRTGSLDYHTVSGKLGSPYSEDVDDDLGKKKNGNMLKKIGVLLKKGQK</sequence>
<keyword evidence="2 3" id="KW-0175">Coiled coil</keyword>
<feature type="compositionally biased region" description="Polar residues" evidence="4">
    <location>
        <begin position="97"/>
        <end position="106"/>
    </location>
</feature>
<dbReference type="InterPro" id="IPR029688">
    <property type="entry name" value="ICR"/>
</dbReference>
<feature type="region of interest" description="Disordered" evidence="4">
    <location>
        <begin position="1"/>
        <end position="111"/>
    </location>
</feature>
<feature type="compositionally biased region" description="Basic and acidic residues" evidence="4">
    <location>
        <begin position="65"/>
        <end position="76"/>
    </location>
</feature>
<dbReference type="PANTHER" id="PTHR34224:SF4">
    <property type="entry name" value="INTERACTOR OF CONSTITUTIVE ACTIVE ROPS 2, CHLOROPLASTIC"/>
    <property type="match status" value="1"/>
</dbReference>
<feature type="compositionally biased region" description="Polar residues" evidence="4">
    <location>
        <begin position="35"/>
        <end position="47"/>
    </location>
</feature>
<organism evidence="5 6">
    <name type="scientific">Dorcoceras hygrometricum</name>
    <dbReference type="NCBI Taxonomy" id="472368"/>
    <lineage>
        <taxon>Eukaryota</taxon>
        <taxon>Viridiplantae</taxon>
        <taxon>Streptophyta</taxon>
        <taxon>Embryophyta</taxon>
        <taxon>Tracheophyta</taxon>
        <taxon>Spermatophyta</taxon>
        <taxon>Magnoliopsida</taxon>
        <taxon>eudicotyledons</taxon>
        <taxon>Gunneridae</taxon>
        <taxon>Pentapetalae</taxon>
        <taxon>asterids</taxon>
        <taxon>lamiids</taxon>
        <taxon>Lamiales</taxon>
        <taxon>Gesneriaceae</taxon>
        <taxon>Didymocarpoideae</taxon>
        <taxon>Trichosporeae</taxon>
        <taxon>Loxocarpinae</taxon>
        <taxon>Dorcoceras</taxon>
    </lineage>
</organism>
<feature type="compositionally biased region" description="Basic and acidic residues" evidence="4">
    <location>
        <begin position="87"/>
        <end position="96"/>
    </location>
</feature>
<keyword evidence="6" id="KW-1185">Reference proteome</keyword>
<evidence type="ECO:0000313" key="6">
    <source>
        <dbReference type="Proteomes" id="UP000250235"/>
    </source>
</evidence>
<protein>
    <submittedName>
        <fullName evidence="5">Myosin heavy chain-related family protein</fullName>
    </submittedName>
</protein>